<sequence length="704" mass="72999">MSIRMKHYWLQMVAVALLAAQTAVAGAAVPASASPALTPDQTVTLNFVNADIEGVVKAMAEVTGKNFVLDPRVKGTVNIISAQPVARTAVYDVFLSALRLQGFTAVEDHNLVKILPEANAKLHRNAVAGQPAAHDGIQTRVFTLTHQSAAQLVPTLRPLVAPNNTITALQNSNTLIITDYASNLERLAGIIAAIDQPEDAGAAMIVLRHASALDAARTINHLFAPAPQAVQTLQGTDPTQRIAVIADARSNSLLVRAADPARLAQIRQFAAMLDSPTSAAGNVHVVYLKNAEAVKLAETLRGIHTGNASSSAQATGTSTPADTAATGAGAGMSFASDLQTPAGGSGMPVMADAASPPAVSAAGIIQADAATNSIIITAPDAIYNNLRAVVEKLDARRLQVYVEALIVELTASKAGEFGIQWQDLGGIGKSGTQVFGGTSFGGAGQNIIGIAQNPASAGPGLNIGTMRGTVTVGGVQILNLGLLARALETDSNANILSTPTLLTLDNEEAKIVVGQNVPFITGQYAVSGAATTPSPFQTIERKDVGLTLKIRPQISEGGVVRLQIYQEVSSVADTANPAGVITNTRSIESTVLVDDGQIIVLGGLIQDAVNGGVSKVPVLGSIPLLGGLFRYNNHSRTKTNLMVFLRPTILRDSRGADALTGERYDYIRGEQLRADPVPGAMHRNDPLPLLPNLPVAAGAAGNPQ</sequence>
<evidence type="ECO:0000256" key="4">
    <source>
        <dbReference type="ARBA" id="ARBA00022452"/>
    </source>
</evidence>
<evidence type="ECO:0000256" key="5">
    <source>
        <dbReference type="ARBA" id="ARBA00022692"/>
    </source>
</evidence>
<feature type="domain" description="NolW-like" evidence="13">
    <location>
        <begin position="139"/>
        <end position="199"/>
    </location>
</feature>
<dbReference type="PRINTS" id="PR00811">
    <property type="entry name" value="BCTERIALGSPD"/>
</dbReference>
<dbReference type="GO" id="GO:0009279">
    <property type="term" value="C:cell outer membrane"/>
    <property type="evidence" value="ECO:0007669"/>
    <property type="project" value="UniProtKB-SubCell"/>
</dbReference>
<dbReference type="NCBIfam" id="TIGR02517">
    <property type="entry name" value="type_II_gspD"/>
    <property type="match status" value="1"/>
</dbReference>
<reference evidence="15 16" key="1">
    <citation type="journal article" date="2012" name="J. Bacteriol.">
        <title>Genome sequences for six rhodanobacter strains, isolated from soils and the terrestrial subsurface, with variable denitrification capabilities.</title>
        <authorList>
            <person name="Kostka J.E."/>
            <person name="Green S.J."/>
            <person name="Rishishwar L."/>
            <person name="Prakash O."/>
            <person name="Katz L.S."/>
            <person name="Marino-Ramirez L."/>
            <person name="Jordan I.K."/>
            <person name="Munk C."/>
            <person name="Ivanova N."/>
            <person name="Mikhailova N."/>
            <person name="Watson D.B."/>
            <person name="Brown S.D."/>
            <person name="Palumbo A.V."/>
            <person name="Brooks S.C."/>
        </authorList>
    </citation>
    <scope>NUCLEOTIDE SEQUENCE [LARGE SCALE GENOMIC DNA]</scope>
    <source>
        <strain evidence="16">Jip2T</strain>
    </source>
</reference>
<keyword evidence="4" id="KW-1134">Transmembrane beta strand</keyword>
<keyword evidence="16" id="KW-1185">Reference proteome</keyword>
<dbReference type="GO" id="GO:0015628">
    <property type="term" value="P:protein secretion by the type II secretion system"/>
    <property type="evidence" value="ECO:0007669"/>
    <property type="project" value="InterPro"/>
</dbReference>
<dbReference type="GO" id="GO:0015627">
    <property type="term" value="C:type II protein secretion system complex"/>
    <property type="evidence" value="ECO:0007669"/>
    <property type="project" value="InterPro"/>
</dbReference>
<feature type="domain" description="NolW-like" evidence="13">
    <location>
        <begin position="283"/>
        <end position="399"/>
    </location>
</feature>
<dbReference type="InterPro" id="IPR013356">
    <property type="entry name" value="T2SS_GspD"/>
</dbReference>
<evidence type="ECO:0000256" key="11">
    <source>
        <dbReference type="SAM" id="SignalP"/>
    </source>
</evidence>
<protein>
    <submittedName>
        <fullName evidence="15">Type II and III secretion system protein</fullName>
    </submittedName>
</protein>
<evidence type="ECO:0000313" key="15">
    <source>
        <dbReference type="EMBL" id="EIL88494.1"/>
    </source>
</evidence>
<dbReference type="InterPro" id="IPR004846">
    <property type="entry name" value="T2SS/T3SS_dom"/>
</dbReference>
<dbReference type="PANTHER" id="PTHR30332">
    <property type="entry name" value="PROBABLE GENERAL SECRETION PATHWAY PROTEIN D"/>
    <property type="match status" value="1"/>
</dbReference>
<keyword evidence="5" id="KW-0812">Transmembrane</keyword>
<feature type="signal peptide" evidence="11">
    <location>
        <begin position="1"/>
        <end position="27"/>
    </location>
</feature>
<comment type="subcellular location">
    <subcellularLocation>
        <location evidence="1 10">Cell outer membrane</location>
    </subcellularLocation>
</comment>
<feature type="domain" description="Type II/III secretion system secretin-like" evidence="12">
    <location>
        <begin position="486"/>
        <end position="651"/>
    </location>
</feature>
<dbReference type="InterPro" id="IPR001775">
    <property type="entry name" value="GspD/PilQ"/>
</dbReference>
<dbReference type="Gene3D" id="3.30.1370.120">
    <property type="match status" value="3"/>
</dbReference>
<evidence type="ECO:0000259" key="14">
    <source>
        <dbReference type="Pfam" id="PF21305"/>
    </source>
</evidence>
<evidence type="ECO:0000256" key="8">
    <source>
        <dbReference type="ARBA" id="ARBA00023136"/>
    </source>
</evidence>
<dbReference type="eggNOG" id="COG1450">
    <property type="taxonomic scope" value="Bacteria"/>
</dbReference>
<dbReference type="PATRIC" id="fig|1163408.3.peg.2474"/>
<keyword evidence="6 11" id="KW-0732">Signal</keyword>
<dbReference type="AlphaFoldDB" id="I4VMQ3"/>
<evidence type="ECO:0000256" key="6">
    <source>
        <dbReference type="ARBA" id="ARBA00022729"/>
    </source>
</evidence>
<dbReference type="InterPro" id="IPR005644">
    <property type="entry name" value="NolW-like"/>
</dbReference>
<evidence type="ECO:0000259" key="13">
    <source>
        <dbReference type="Pfam" id="PF03958"/>
    </source>
</evidence>
<proteinExistence type="inferred from homology"/>
<feature type="chain" id="PRO_5003695946" evidence="11">
    <location>
        <begin position="28"/>
        <end position="704"/>
    </location>
</feature>
<accession>I4VMQ3</accession>
<evidence type="ECO:0000256" key="7">
    <source>
        <dbReference type="ARBA" id="ARBA00022927"/>
    </source>
</evidence>
<name>I4VMQ3_9GAMM</name>
<dbReference type="EMBL" id="AJXU01000051">
    <property type="protein sequence ID" value="EIL88494.1"/>
    <property type="molecule type" value="Genomic_DNA"/>
</dbReference>
<dbReference type="Pfam" id="PF03958">
    <property type="entry name" value="Secretin_N"/>
    <property type="match status" value="3"/>
</dbReference>
<dbReference type="Pfam" id="PF00263">
    <property type="entry name" value="Secretin"/>
    <property type="match status" value="1"/>
</dbReference>
<dbReference type="InterPro" id="IPR050810">
    <property type="entry name" value="Bact_Secretion_Sys_Channel"/>
</dbReference>
<keyword evidence="8" id="KW-0472">Membrane</keyword>
<dbReference type="InterPro" id="IPR038591">
    <property type="entry name" value="NolW-like_sf"/>
</dbReference>
<feature type="domain" description="GspD-like N0" evidence="14">
    <location>
        <begin position="45"/>
        <end position="114"/>
    </location>
</feature>
<feature type="domain" description="NolW-like" evidence="13">
    <location>
        <begin position="204"/>
        <end position="277"/>
    </location>
</feature>
<evidence type="ECO:0000256" key="2">
    <source>
        <dbReference type="ARBA" id="ARBA00006980"/>
    </source>
</evidence>
<keyword evidence="7" id="KW-0653">Protein transport</keyword>
<keyword evidence="3 10" id="KW-0813">Transport</keyword>
<evidence type="ECO:0000256" key="1">
    <source>
        <dbReference type="ARBA" id="ARBA00004442"/>
    </source>
</evidence>
<organism evidence="15 16">
    <name type="scientific">Rhodanobacter fulvus Jip2</name>
    <dbReference type="NCBI Taxonomy" id="1163408"/>
    <lineage>
        <taxon>Bacteria</taxon>
        <taxon>Pseudomonadati</taxon>
        <taxon>Pseudomonadota</taxon>
        <taxon>Gammaproteobacteria</taxon>
        <taxon>Lysobacterales</taxon>
        <taxon>Rhodanobacteraceae</taxon>
        <taxon>Rhodanobacter</taxon>
    </lineage>
</organism>
<evidence type="ECO:0000256" key="10">
    <source>
        <dbReference type="RuleBase" id="RU004004"/>
    </source>
</evidence>
<comment type="caution">
    <text evidence="15">The sequence shown here is derived from an EMBL/GenBank/DDBJ whole genome shotgun (WGS) entry which is preliminary data.</text>
</comment>
<gene>
    <name evidence="15" type="ORF">UU9_12123</name>
</gene>
<evidence type="ECO:0000259" key="12">
    <source>
        <dbReference type="Pfam" id="PF00263"/>
    </source>
</evidence>
<keyword evidence="9" id="KW-0998">Cell outer membrane</keyword>
<dbReference type="PANTHER" id="PTHR30332:SF24">
    <property type="entry name" value="SECRETIN GSPD-RELATED"/>
    <property type="match status" value="1"/>
</dbReference>
<comment type="similarity">
    <text evidence="2">Belongs to the bacterial secretin family. GSP D subfamily.</text>
</comment>
<evidence type="ECO:0000313" key="16">
    <source>
        <dbReference type="Proteomes" id="UP000004210"/>
    </source>
</evidence>
<evidence type="ECO:0000256" key="9">
    <source>
        <dbReference type="ARBA" id="ARBA00023237"/>
    </source>
</evidence>
<evidence type="ECO:0000256" key="3">
    <source>
        <dbReference type="ARBA" id="ARBA00022448"/>
    </source>
</evidence>
<dbReference type="STRING" id="1163408.UU9_12123"/>
<dbReference type="InterPro" id="IPR049371">
    <property type="entry name" value="GspD-like_N0"/>
</dbReference>
<dbReference type="Proteomes" id="UP000004210">
    <property type="component" value="Unassembled WGS sequence"/>
</dbReference>
<dbReference type="Pfam" id="PF21305">
    <property type="entry name" value="type_II_gspD_N0"/>
    <property type="match status" value="1"/>
</dbReference>